<feature type="chain" id="PRO_5043001038" evidence="1">
    <location>
        <begin position="27"/>
        <end position="53"/>
    </location>
</feature>
<dbReference type="EMBL" id="JBCGBO010000002">
    <property type="protein sequence ID" value="KAK9222699.1"/>
    <property type="molecule type" value="Genomic_DNA"/>
</dbReference>
<keyword evidence="3" id="KW-1185">Reference proteome</keyword>
<feature type="signal peptide" evidence="1">
    <location>
        <begin position="1"/>
        <end position="26"/>
    </location>
</feature>
<reference evidence="2 3" key="1">
    <citation type="submission" date="2024-05" db="EMBL/GenBank/DDBJ databases">
        <title>Haplotype-resolved chromosome-level genome assembly of Huyou (Citrus changshanensis).</title>
        <authorList>
            <person name="Miao C."/>
            <person name="Chen W."/>
            <person name="Wu Y."/>
            <person name="Wang L."/>
            <person name="Zhao S."/>
            <person name="Grierson D."/>
            <person name="Xu C."/>
            <person name="Chen K."/>
        </authorList>
    </citation>
    <scope>NUCLEOTIDE SEQUENCE [LARGE SCALE GENOMIC DNA]</scope>
    <source>
        <strain evidence="2">01-14</strain>
        <tissue evidence="2">Leaf</tissue>
    </source>
</reference>
<accession>A0AAP0MV06</accession>
<evidence type="ECO:0000313" key="2">
    <source>
        <dbReference type="EMBL" id="KAK9222699.1"/>
    </source>
</evidence>
<name>A0AAP0MV06_9ROSI</name>
<evidence type="ECO:0000256" key="1">
    <source>
        <dbReference type="SAM" id="SignalP"/>
    </source>
</evidence>
<gene>
    <name evidence="2" type="ORF">WN944_011135</name>
</gene>
<proteinExistence type="predicted"/>
<evidence type="ECO:0000313" key="3">
    <source>
        <dbReference type="Proteomes" id="UP001428341"/>
    </source>
</evidence>
<comment type="caution">
    <text evidence="2">The sequence shown here is derived from an EMBL/GenBank/DDBJ whole genome shotgun (WGS) entry which is preliminary data.</text>
</comment>
<organism evidence="2 3">
    <name type="scientific">Citrus x changshan-huyou</name>
    <dbReference type="NCBI Taxonomy" id="2935761"/>
    <lineage>
        <taxon>Eukaryota</taxon>
        <taxon>Viridiplantae</taxon>
        <taxon>Streptophyta</taxon>
        <taxon>Embryophyta</taxon>
        <taxon>Tracheophyta</taxon>
        <taxon>Spermatophyta</taxon>
        <taxon>Magnoliopsida</taxon>
        <taxon>eudicotyledons</taxon>
        <taxon>Gunneridae</taxon>
        <taxon>Pentapetalae</taxon>
        <taxon>rosids</taxon>
        <taxon>malvids</taxon>
        <taxon>Sapindales</taxon>
        <taxon>Rutaceae</taxon>
        <taxon>Aurantioideae</taxon>
        <taxon>Citrus</taxon>
    </lineage>
</organism>
<dbReference type="AlphaFoldDB" id="A0AAP0MV06"/>
<sequence length="53" mass="5776">MYVADLLPPFILVIVVAPLPSRQASAQPAVVALPPLYQSVLQIELITKALLFF</sequence>
<keyword evidence="1" id="KW-0732">Signal</keyword>
<protein>
    <submittedName>
        <fullName evidence="2">Uncharacterized protein</fullName>
    </submittedName>
</protein>
<dbReference type="Proteomes" id="UP001428341">
    <property type="component" value="Unassembled WGS sequence"/>
</dbReference>